<feature type="compositionally biased region" description="Acidic residues" evidence="1">
    <location>
        <begin position="391"/>
        <end position="424"/>
    </location>
</feature>
<proteinExistence type="predicted"/>
<dbReference type="EMBL" id="LGRX02006158">
    <property type="protein sequence ID" value="KAK3277319.1"/>
    <property type="molecule type" value="Genomic_DNA"/>
</dbReference>
<name>A0AAE0GFM2_9CHLO</name>
<dbReference type="AlphaFoldDB" id="A0AAE0GFM2"/>
<feature type="compositionally biased region" description="Basic and acidic residues" evidence="1">
    <location>
        <begin position="379"/>
        <end position="390"/>
    </location>
</feature>
<reference evidence="2 3" key="1">
    <citation type="journal article" date="2015" name="Genome Biol. Evol.">
        <title>Comparative Genomics of a Bacterivorous Green Alga Reveals Evolutionary Causalities and Consequences of Phago-Mixotrophic Mode of Nutrition.</title>
        <authorList>
            <person name="Burns J.A."/>
            <person name="Paasch A."/>
            <person name="Narechania A."/>
            <person name="Kim E."/>
        </authorList>
    </citation>
    <scope>NUCLEOTIDE SEQUENCE [LARGE SCALE GENOMIC DNA]</scope>
    <source>
        <strain evidence="2 3">PLY_AMNH</strain>
    </source>
</reference>
<evidence type="ECO:0000313" key="3">
    <source>
        <dbReference type="Proteomes" id="UP001190700"/>
    </source>
</evidence>
<organism evidence="2 3">
    <name type="scientific">Cymbomonas tetramitiformis</name>
    <dbReference type="NCBI Taxonomy" id="36881"/>
    <lineage>
        <taxon>Eukaryota</taxon>
        <taxon>Viridiplantae</taxon>
        <taxon>Chlorophyta</taxon>
        <taxon>Pyramimonadophyceae</taxon>
        <taxon>Pyramimonadales</taxon>
        <taxon>Pyramimonadaceae</taxon>
        <taxon>Cymbomonas</taxon>
    </lineage>
</organism>
<feature type="region of interest" description="Disordered" evidence="1">
    <location>
        <begin position="360"/>
        <end position="424"/>
    </location>
</feature>
<feature type="compositionally biased region" description="Basic and acidic residues" evidence="1">
    <location>
        <begin position="193"/>
        <end position="211"/>
    </location>
</feature>
<feature type="region of interest" description="Disordered" evidence="1">
    <location>
        <begin position="178"/>
        <end position="218"/>
    </location>
</feature>
<sequence>MARIAEMEQRLSSHPQSSNPPAAVVMQTAGGVAGPTQDDINDMRSHGRDIIEKRMEKGDIAVGATSSRLKSSLVRDVIEEIHAVTPSVPKRQVSMYLTSRLAYLKNTKATEGRWKQKFTKQFPDGYFARYEGPARGFRLFGRAESLITAAETQAILNFQEAGRPKSGPLYDAVESINGWTKESIPDDGQGEEEEKKGKVEEPPPQKQKEPLTESEEDGKLTSGRFVEIFHGAQKGHKSRPPADTDSFTNISKFCIARGLLDVVGEGPTGVASLKGLVVPKDCVEVTLYAIKDEEDYIFRKLSHHGEGIKLLKKKIGKEAKIKGEDLAHDESSIVPAIKDKPTVWIPTKYVRNSTVQTDKNVDFGKKRKAAAPEGSSKQQKKEEEEKRGEEVVDEKEGDENDDDEDEDDEKGDEDDEDDEDDAAA</sequence>
<comment type="caution">
    <text evidence="2">The sequence shown here is derived from an EMBL/GenBank/DDBJ whole genome shotgun (WGS) entry which is preliminary data.</text>
</comment>
<feature type="compositionally biased region" description="Basic and acidic residues" evidence="1">
    <location>
        <begin position="1"/>
        <end position="11"/>
    </location>
</feature>
<evidence type="ECO:0000256" key="1">
    <source>
        <dbReference type="SAM" id="MobiDB-lite"/>
    </source>
</evidence>
<accession>A0AAE0GFM2</accession>
<keyword evidence="3" id="KW-1185">Reference proteome</keyword>
<feature type="region of interest" description="Disordered" evidence="1">
    <location>
        <begin position="1"/>
        <end position="45"/>
    </location>
</feature>
<evidence type="ECO:0000313" key="2">
    <source>
        <dbReference type="EMBL" id="KAK3277319.1"/>
    </source>
</evidence>
<protein>
    <submittedName>
        <fullName evidence="2">Uncharacterized protein</fullName>
    </submittedName>
</protein>
<gene>
    <name evidence="2" type="ORF">CYMTET_14667</name>
</gene>
<dbReference type="Proteomes" id="UP001190700">
    <property type="component" value="Unassembled WGS sequence"/>
</dbReference>